<dbReference type="InterPro" id="IPR057326">
    <property type="entry name" value="KR_dom"/>
</dbReference>
<evidence type="ECO:0000313" key="4">
    <source>
        <dbReference type="Proteomes" id="UP000460272"/>
    </source>
</evidence>
<accession>A0A6P2BU97</accession>
<dbReference type="PANTHER" id="PTHR43975:SF2">
    <property type="entry name" value="EG:BACR7A4.14 PROTEIN-RELATED"/>
    <property type="match status" value="1"/>
</dbReference>
<dbReference type="FunFam" id="3.40.50.720:FF:000084">
    <property type="entry name" value="Short-chain dehydrogenase reductase"/>
    <property type="match status" value="1"/>
</dbReference>
<reference evidence="3 4" key="1">
    <citation type="submission" date="2018-11" db="EMBL/GenBank/DDBJ databases">
        <title>Trebonia kvetii gen.nov., sp.nov., a novel acidophilic actinobacterium, and proposal of the new actinobacterial family Treboniaceae fam. nov.</title>
        <authorList>
            <person name="Rapoport D."/>
            <person name="Sagova-Mareckova M."/>
            <person name="Sedlacek I."/>
            <person name="Provaznik J."/>
            <person name="Kralova S."/>
            <person name="Pavlinic D."/>
            <person name="Benes V."/>
            <person name="Kopecky J."/>
        </authorList>
    </citation>
    <scope>NUCLEOTIDE SEQUENCE [LARGE SCALE GENOMIC DNA]</scope>
    <source>
        <strain evidence="3 4">15Tr583</strain>
    </source>
</reference>
<organism evidence="3 4">
    <name type="scientific">Trebonia kvetii</name>
    <dbReference type="NCBI Taxonomy" id="2480626"/>
    <lineage>
        <taxon>Bacteria</taxon>
        <taxon>Bacillati</taxon>
        <taxon>Actinomycetota</taxon>
        <taxon>Actinomycetes</taxon>
        <taxon>Streptosporangiales</taxon>
        <taxon>Treboniaceae</taxon>
        <taxon>Trebonia</taxon>
    </lineage>
</organism>
<feature type="domain" description="Ketoreductase" evidence="2">
    <location>
        <begin position="7"/>
        <end position="193"/>
    </location>
</feature>
<dbReference type="CDD" id="cd05233">
    <property type="entry name" value="SDR_c"/>
    <property type="match status" value="1"/>
</dbReference>
<keyword evidence="4" id="KW-1185">Reference proteome</keyword>
<dbReference type="SUPFAM" id="SSF51735">
    <property type="entry name" value="NAD(P)-binding Rossmann-fold domains"/>
    <property type="match status" value="1"/>
</dbReference>
<dbReference type="GO" id="GO:0016491">
    <property type="term" value="F:oxidoreductase activity"/>
    <property type="evidence" value="ECO:0007669"/>
    <property type="project" value="UniProtKB-KW"/>
</dbReference>
<dbReference type="EMBL" id="RPFW01000005">
    <property type="protein sequence ID" value="TVZ02468.1"/>
    <property type="molecule type" value="Genomic_DNA"/>
</dbReference>
<sequence length="262" mass="27544">MGDLDNKTIIVAGAGPGLGRETALASFRQGANVVLAARTAARLDAIAQEVDATGQRVARVVADITDEDGCHSILTTTLDRFGAVDGIVNVAVKSSGGGGLQSAGDFSTWRETFEVNVFGTMRLIQFALDELKKSKGAVVMVSAQTYHAPPPAHIQIEYASSKSALTGAMRHLAAEVGPDGIRVNEVTPGWMLGPPVESYVERTARERGVDAGTVLAELTARMPLRRMASDGDVAEAIAFLLSDRARGITGQTLMVNAGEVMH</sequence>
<name>A0A6P2BU97_9ACTN</name>
<dbReference type="SMART" id="SM00822">
    <property type="entry name" value="PKS_KR"/>
    <property type="match status" value="1"/>
</dbReference>
<dbReference type="RefSeq" id="WP_145857504.1">
    <property type="nucleotide sequence ID" value="NZ_RPFW01000005.1"/>
</dbReference>
<dbReference type="InterPro" id="IPR036291">
    <property type="entry name" value="NAD(P)-bd_dom_sf"/>
</dbReference>
<protein>
    <submittedName>
        <fullName evidence="3">SDR family oxidoreductase</fullName>
    </submittedName>
</protein>
<comment type="caution">
    <text evidence="3">The sequence shown here is derived from an EMBL/GenBank/DDBJ whole genome shotgun (WGS) entry which is preliminary data.</text>
</comment>
<evidence type="ECO:0000256" key="1">
    <source>
        <dbReference type="ARBA" id="ARBA00023002"/>
    </source>
</evidence>
<proteinExistence type="predicted"/>
<dbReference type="Proteomes" id="UP000460272">
    <property type="component" value="Unassembled WGS sequence"/>
</dbReference>
<evidence type="ECO:0000313" key="3">
    <source>
        <dbReference type="EMBL" id="TVZ02468.1"/>
    </source>
</evidence>
<evidence type="ECO:0000259" key="2">
    <source>
        <dbReference type="SMART" id="SM00822"/>
    </source>
</evidence>
<dbReference type="PRINTS" id="PR00081">
    <property type="entry name" value="GDHRDH"/>
</dbReference>
<dbReference type="Pfam" id="PF13561">
    <property type="entry name" value="adh_short_C2"/>
    <property type="match status" value="1"/>
</dbReference>
<dbReference type="NCBIfam" id="NF005909">
    <property type="entry name" value="PRK07890.1"/>
    <property type="match status" value="1"/>
</dbReference>
<dbReference type="PANTHER" id="PTHR43975">
    <property type="entry name" value="ZGC:101858"/>
    <property type="match status" value="1"/>
</dbReference>
<dbReference type="OrthoDB" id="9803333at2"/>
<keyword evidence="1" id="KW-0560">Oxidoreductase</keyword>
<dbReference type="AlphaFoldDB" id="A0A6P2BU97"/>
<gene>
    <name evidence="3" type="ORF">EAS64_27115</name>
</gene>
<dbReference type="InterPro" id="IPR002347">
    <property type="entry name" value="SDR_fam"/>
</dbReference>
<dbReference type="Gene3D" id="3.40.50.720">
    <property type="entry name" value="NAD(P)-binding Rossmann-like Domain"/>
    <property type="match status" value="1"/>
</dbReference>